<evidence type="ECO:0000256" key="1">
    <source>
        <dbReference type="SAM" id="MobiDB-lite"/>
    </source>
</evidence>
<dbReference type="EMBL" id="LSSM01000898">
    <property type="protein sequence ID" value="OMJ27644.1"/>
    <property type="molecule type" value="Genomic_DNA"/>
</dbReference>
<name>A0A1R1YL85_9FUNG</name>
<feature type="compositionally biased region" description="Polar residues" evidence="1">
    <location>
        <begin position="124"/>
        <end position="144"/>
    </location>
</feature>
<organism evidence="2 3">
    <name type="scientific">Smittium culicis</name>
    <dbReference type="NCBI Taxonomy" id="133412"/>
    <lineage>
        <taxon>Eukaryota</taxon>
        <taxon>Fungi</taxon>
        <taxon>Fungi incertae sedis</taxon>
        <taxon>Zoopagomycota</taxon>
        <taxon>Kickxellomycotina</taxon>
        <taxon>Harpellomycetes</taxon>
        <taxon>Harpellales</taxon>
        <taxon>Legeriomycetaceae</taxon>
        <taxon>Smittium</taxon>
    </lineage>
</organism>
<evidence type="ECO:0008006" key="4">
    <source>
        <dbReference type="Google" id="ProtNLM"/>
    </source>
</evidence>
<comment type="caution">
    <text evidence="2">The sequence shown here is derived from an EMBL/GenBank/DDBJ whole genome shotgun (WGS) entry which is preliminary data.</text>
</comment>
<gene>
    <name evidence="2" type="ORF">AYI69_g2911</name>
</gene>
<feature type="compositionally biased region" description="Low complexity" evidence="1">
    <location>
        <begin position="100"/>
        <end position="110"/>
    </location>
</feature>
<evidence type="ECO:0000313" key="2">
    <source>
        <dbReference type="EMBL" id="OMJ27644.1"/>
    </source>
</evidence>
<proteinExistence type="predicted"/>
<dbReference type="AlphaFoldDB" id="A0A1R1YL85"/>
<sequence length="153" mass="17326">MNRTLIEIARVMINSSGLKDVYWAEAIKTSAYIRNIFPSKGTTGGLTPSEAYAHIPEQKRGNILTGRNNLQVEMNSTINNIADDNSEPDIKVEYDWNQAEESYNSSNSEYEPAKSDLENKNDNDLLSNSQDSIEQNKFESVNSDLQREEKNMN</sequence>
<reference evidence="3" key="1">
    <citation type="submission" date="2017-01" db="EMBL/GenBank/DDBJ databases">
        <authorList>
            <person name="Wang Y."/>
            <person name="White M."/>
            <person name="Kvist S."/>
            <person name="Moncalvo J.-M."/>
        </authorList>
    </citation>
    <scope>NUCLEOTIDE SEQUENCE [LARGE SCALE GENOMIC DNA]</scope>
    <source>
        <strain evidence="3">ID-206-W2</strain>
    </source>
</reference>
<evidence type="ECO:0000313" key="3">
    <source>
        <dbReference type="Proteomes" id="UP000187429"/>
    </source>
</evidence>
<dbReference type="Proteomes" id="UP000187429">
    <property type="component" value="Unassembled WGS sequence"/>
</dbReference>
<dbReference type="OrthoDB" id="7691805at2759"/>
<keyword evidence="3" id="KW-1185">Reference proteome</keyword>
<feature type="region of interest" description="Disordered" evidence="1">
    <location>
        <begin position="96"/>
        <end position="153"/>
    </location>
</feature>
<protein>
    <recommendedName>
        <fullName evidence="4">Copia protein</fullName>
    </recommendedName>
</protein>
<accession>A0A1R1YL85</accession>
<feature type="compositionally biased region" description="Basic and acidic residues" evidence="1">
    <location>
        <begin position="111"/>
        <end position="123"/>
    </location>
</feature>